<feature type="domain" description="Catalase core" evidence="3">
    <location>
        <begin position="1"/>
        <end position="123"/>
    </location>
</feature>
<dbReference type="PANTHER" id="PTHR11465">
    <property type="entry name" value="CATALASE"/>
    <property type="match status" value="1"/>
</dbReference>
<protein>
    <recommendedName>
        <fullName evidence="2">catalase</fullName>
        <ecNumber evidence="2">1.11.1.6</ecNumber>
    </recommendedName>
</protein>
<dbReference type="PROSITE" id="PS51402">
    <property type="entry name" value="CATALASE_3"/>
    <property type="match status" value="1"/>
</dbReference>
<sequence length="123" mass="14086">MFTFLFDDVGVSQGYRHMEGFSVNTCTLINTNGKEHFMTFHWKPTCGVKCLLEEEAIRVGGSNHSHATKDLSDSISGGNYPIWKLYIQIIDPADEDKFDFEPLDVTRLGRKTVCPFCQWVAWF</sequence>
<organism evidence="4 5">
    <name type="scientific">Nepenthes gracilis</name>
    <name type="common">Slender pitcher plant</name>
    <dbReference type="NCBI Taxonomy" id="150966"/>
    <lineage>
        <taxon>Eukaryota</taxon>
        <taxon>Viridiplantae</taxon>
        <taxon>Streptophyta</taxon>
        <taxon>Embryophyta</taxon>
        <taxon>Tracheophyta</taxon>
        <taxon>Spermatophyta</taxon>
        <taxon>Magnoliopsida</taxon>
        <taxon>eudicotyledons</taxon>
        <taxon>Gunneridae</taxon>
        <taxon>Pentapetalae</taxon>
        <taxon>Caryophyllales</taxon>
        <taxon>Nepenthaceae</taxon>
        <taxon>Nepenthes</taxon>
    </lineage>
</organism>
<proteinExistence type="predicted"/>
<dbReference type="GO" id="GO:0005886">
    <property type="term" value="C:plasma membrane"/>
    <property type="evidence" value="ECO:0007669"/>
    <property type="project" value="TreeGrafter"/>
</dbReference>
<dbReference type="InterPro" id="IPR011614">
    <property type="entry name" value="Catalase_core"/>
</dbReference>
<evidence type="ECO:0000259" key="3">
    <source>
        <dbReference type="SMART" id="SM01060"/>
    </source>
</evidence>
<dbReference type="AlphaFoldDB" id="A0AAD3Y4V8"/>
<dbReference type="SUPFAM" id="SSF56634">
    <property type="entry name" value="Heme-dependent catalase-like"/>
    <property type="match status" value="1"/>
</dbReference>
<dbReference type="SMART" id="SM01060">
    <property type="entry name" value="Catalase"/>
    <property type="match status" value="1"/>
</dbReference>
<dbReference type="PANTHER" id="PTHR11465:SF23">
    <property type="entry name" value="CATALASE-2"/>
    <property type="match status" value="1"/>
</dbReference>
<reference evidence="4" key="1">
    <citation type="submission" date="2023-05" db="EMBL/GenBank/DDBJ databases">
        <title>Nepenthes gracilis genome sequencing.</title>
        <authorList>
            <person name="Fukushima K."/>
        </authorList>
    </citation>
    <scope>NUCLEOTIDE SEQUENCE</scope>
    <source>
        <strain evidence="4">SING2019-196</strain>
    </source>
</reference>
<keyword evidence="5" id="KW-1185">Reference proteome</keyword>
<dbReference type="Proteomes" id="UP001279734">
    <property type="component" value="Unassembled WGS sequence"/>
</dbReference>
<dbReference type="EMBL" id="BSYO01000033">
    <property type="protein sequence ID" value="GMH27630.1"/>
    <property type="molecule type" value="Genomic_DNA"/>
</dbReference>
<evidence type="ECO:0000256" key="2">
    <source>
        <dbReference type="ARBA" id="ARBA00012314"/>
    </source>
</evidence>
<dbReference type="GO" id="GO:0020037">
    <property type="term" value="F:heme binding"/>
    <property type="evidence" value="ECO:0007669"/>
    <property type="project" value="InterPro"/>
</dbReference>
<dbReference type="Pfam" id="PF00199">
    <property type="entry name" value="Catalase"/>
    <property type="match status" value="1"/>
</dbReference>
<dbReference type="GO" id="GO:0042542">
    <property type="term" value="P:response to hydrogen peroxide"/>
    <property type="evidence" value="ECO:0007669"/>
    <property type="project" value="TreeGrafter"/>
</dbReference>
<evidence type="ECO:0000256" key="1">
    <source>
        <dbReference type="ARBA" id="ARBA00001971"/>
    </source>
</evidence>
<evidence type="ECO:0000313" key="4">
    <source>
        <dbReference type="EMBL" id="GMH27630.1"/>
    </source>
</evidence>
<gene>
    <name evidence="4" type="ORF">Nepgr_029473</name>
</gene>
<dbReference type="GO" id="GO:0042744">
    <property type="term" value="P:hydrogen peroxide catabolic process"/>
    <property type="evidence" value="ECO:0007669"/>
    <property type="project" value="TreeGrafter"/>
</dbReference>
<dbReference type="InterPro" id="IPR020835">
    <property type="entry name" value="Catalase_sf"/>
</dbReference>
<name>A0AAD3Y4V8_NEPGR</name>
<dbReference type="EC" id="1.11.1.6" evidence="2"/>
<dbReference type="GO" id="GO:0005777">
    <property type="term" value="C:peroxisome"/>
    <property type="evidence" value="ECO:0007669"/>
    <property type="project" value="TreeGrafter"/>
</dbReference>
<dbReference type="InterPro" id="IPR018028">
    <property type="entry name" value="Catalase"/>
</dbReference>
<accession>A0AAD3Y4V8</accession>
<evidence type="ECO:0000313" key="5">
    <source>
        <dbReference type="Proteomes" id="UP001279734"/>
    </source>
</evidence>
<comment type="caution">
    <text evidence="4">The sequence shown here is derived from an EMBL/GenBank/DDBJ whole genome shotgun (WGS) entry which is preliminary data.</text>
</comment>
<dbReference type="Gene3D" id="2.40.180.10">
    <property type="entry name" value="Catalase core domain"/>
    <property type="match status" value="1"/>
</dbReference>
<comment type="cofactor">
    <cofactor evidence="1">
        <name>heme</name>
        <dbReference type="ChEBI" id="CHEBI:30413"/>
    </cofactor>
</comment>
<dbReference type="GO" id="GO:0004096">
    <property type="term" value="F:catalase activity"/>
    <property type="evidence" value="ECO:0007669"/>
    <property type="project" value="UniProtKB-EC"/>
</dbReference>